<evidence type="ECO:0000256" key="1">
    <source>
        <dbReference type="SAM" id="MobiDB-lite"/>
    </source>
</evidence>
<dbReference type="AlphaFoldDB" id="A0A1S8X9L4"/>
<dbReference type="Proteomes" id="UP000243686">
    <property type="component" value="Unassembled WGS sequence"/>
</dbReference>
<evidence type="ECO:0008006" key="4">
    <source>
        <dbReference type="Google" id="ProtNLM"/>
    </source>
</evidence>
<keyword evidence="3" id="KW-1185">Reference proteome</keyword>
<organism evidence="2 3">
    <name type="scientific">Opisthorchis viverrini</name>
    <name type="common">Southeast Asian liver fluke</name>
    <dbReference type="NCBI Taxonomy" id="6198"/>
    <lineage>
        <taxon>Eukaryota</taxon>
        <taxon>Metazoa</taxon>
        <taxon>Spiralia</taxon>
        <taxon>Lophotrochozoa</taxon>
        <taxon>Platyhelminthes</taxon>
        <taxon>Trematoda</taxon>
        <taxon>Digenea</taxon>
        <taxon>Opisthorchiida</taxon>
        <taxon>Opisthorchiata</taxon>
        <taxon>Opisthorchiidae</taxon>
        <taxon>Opisthorchis</taxon>
    </lineage>
</organism>
<protein>
    <recommendedName>
        <fullName evidence="4">Retrotransposon gag domain-containing protein</fullName>
    </recommendedName>
</protein>
<name>A0A1S8X9L4_OPIVI</name>
<evidence type="ECO:0000313" key="2">
    <source>
        <dbReference type="EMBL" id="OON23372.1"/>
    </source>
</evidence>
<proteinExistence type="predicted"/>
<sequence length="217" mass="24934">MDQKDECEPPVSRSYLKAVLVPQYGHYLLSLLDDYAARQLLLTGTPIEAPPATLWAILDDLFNIRQQTLLQLERFRERKQLPSESVDQFLGTLRDLATKIYAVEDRTKVEAELLQQFILGTSRPGLKAELIRRSPDNIRDAIQLARSYEATSELEPQLHAVKITADPRPRQLPPGNRDNRPGSRTNCPYYRRFGRRSQRCGYNPLIRPTVELLSFCN</sequence>
<reference evidence="2 3" key="1">
    <citation type="submission" date="2015-03" db="EMBL/GenBank/DDBJ databases">
        <title>Draft genome of the nematode, Opisthorchis viverrini.</title>
        <authorList>
            <person name="Mitreva M."/>
        </authorList>
    </citation>
    <scope>NUCLEOTIDE SEQUENCE [LARGE SCALE GENOMIC DNA]</scope>
    <source>
        <strain evidence="2">Khon Kaen</strain>
    </source>
</reference>
<feature type="region of interest" description="Disordered" evidence="1">
    <location>
        <begin position="166"/>
        <end position="187"/>
    </location>
</feature>
<dbReference type="EMBL" id="KV891557">
    <property type="protein sequence ID" value="OON23372.1"/>
    <property type="molecule type" value="Genomic_DNA"/>
</dbReference>
<accession>A0A1S8X9L4</accession>
<evidence type="ECO:0000313" key="3">
    <source>
        <dbReference type="Proteomes" id="UP000243686"/>
    </source>
</evidence>
<gene>
    <name evidence="2" type="ORF">X801_00721</name>
</gene>